<evidence type="ECO:0000256" key="8">
    <source>
        <dbReference type="RuleBase" id="RU362010"/>
    </source>
</evidence>
<dbReference type="OrthoDB" id="9803416at2"/>
<evidence type="ECO:0000256" key="3">
    <source>
        <dbReference type="ARBA" id="ARBA00022448"/>
    </source>
</evidence>
<dbReference type="InterPro" id="IPR045863">
    <property type="entry name" value="CorA_TM1_TM2"/>
</dbReference>
<evidence type="ECO:0000256" key="7">
    <source>
        <dbReference type="ARBA" id="ARBA00023136"/>
    </source>
</evidence>
<keyword evidence="7 8" id="KW-0472">Membrane</keyword>
<dbReference type="SUPFAM" id="SSF144083">
    <property type="entry name" value="Magnesium transport protein CorA, transmembrane region"/>
    <property type="match status" value="1"/>
</dbReference>
<accession>A0A5C5VKW4</accession>
<keyword evidence="4 8" id="KW-1003">Cell membrane</keyword>
<keyword evidence="6 8" id="KW-1133">Transmembrane helix</keyword>
<evidence type="ECO:0000313" key="10">
    <source>
        <dbReference type="Proteomes" id="UP000318878"/>
    </source>
</evidence>
<dbReference type="GO" id="GO:0015087">
    <property type="term" value="F:cobalt ion transmembrane transporter activity"/>
    <property type="evidence" value="ECO:0007669"/>
    <property type="project" value="UniProtKB-UniRule"/>
</dbReference>
<dbReference type="GO" id="GO:0015095">
    <property type="term" value="F:magnesium ion transmembrane transporter activity"/>
    <property type="evidence" value="ECO:0007669"/>
    <property type="project" value="UniProtKB-UniRule"/>
</dbReference>
<keyword evidence="3 8" id="KW-0813">Transport</keyword>
<evidence type="ECO:0000313" key="9">
    <source>
        <dbReference type="EMBL" id="TWT39264.1"/>
    </source>
</evidence>
<evidence type="ECO:0000256" key="1">
    <source>
        <dbReference type="ARBA" id="ARBA00004651"/>
    </source>
</evidence>
<dbReference type="Proteomes" id="UP000318878">
    <property type="component" value="Unassembled WGS sequence"/>
</dbReference>
<keyword evidence="8" id="KW-0406">Ion transport</keyword>
<dbReference type="InterPro" id="IPR045861">
    <property type="entry name" value="CorA_cytoplasmic_dom"/>
</dbReference>
<dbReference type="PANTHER" id="PTHR46494:SF1">
    <property type="entry name" value="CORA FAMILY METAL ION TRANSPORTER (EUROFUNG)"/>
    <property type="match status" value="1"/>
</dbReference>
<dbReference type="SUPFAM" id="SSF143865">
    <property type="entry name" value="CorA soluble domain-like"/>
    <property type="match status" value="1"/>
</dbReference>
<dbReference type="Gene3D" id="3.30.460.20">
    <property type="entry name" value="CorA soluble domain-like"/>
    <property type="match status" value="1"/>
</dbReference>
<dbReference type="AlphaFoldDB" id="A0A5C5VKW4"/>
<organism evidence="9 10">
    <name type="scientific">Blastopirellula retiformator</name>
    <dbReference type="NCBI Taxonomy" id="2527970"/>
    <lineage>
        <taxon>Bacteria</taxon>
        <taxon>Pseudomonadati</taxon>
        <taxon>Planctomycetota</taxon>
        <taxon>Planctomycetia</taxon>
        <taxon>Pirellulales</taxon>
        <taxon>Pirellulaceae</taxon>
        <taxon>Blastopirellula</taxon>
    </lineage>
</organism>
<reference evidence="9 10" key="1">
    <citation type="submission" date="2019-02" db="EMBL/GenBank/DDBJ databases">
        <title>Deep-cultivation of Planctomycetes and their phenomic and genomic characterization uncovers novel biology.</title>
        <authorList>
            <person name="Wiegand S."/>
            <person name="Jogler M."/>
            <person name="Boedeker C."/>
            <person name="Pinto D."/>
            <person name="Vollmers J."/>
            <person name="Rivas-Marin E."/>
            <person name="Kohn T."/>
            <person name="Peeters S.H."/>
            <person name="Heuer A."/>
            <person name="Rast P."/>
            <person name="Oberbeckmann S."/>
            <person name="Bunk B."/>
            <person name="Jeske O."/>
            <person name="Meyerdierks A."/>
            <person name="Storesund J.E."/>
            <person name="Kallscheuer N."/>
            <person name="Luecker S."/>
            <person name="Lage O.M."/>
            <person name="Pohl T."/>
            <person name="Merkel B.J."/>
            <person name="Hornburger P."/>
            <person name="Mueller R.-W."/>
            <person name="Bruemmer F."/>
            <person name="Labrenz M."/>
            <person name="Spormann A.M."/>
            <person name="Op Den Camp H."/>
            <person name="Overmann J."/>
            <person name="Amann R."/>
            <person name="Jetten M.S.M."/>
            <person name="Mascher T."/>
            <person name="Medema M.H."/>
            <person name="Devos D.P."/>
            <person name="Kaster A.-K."/>
            <person name="Ovreas L."/>
            <person name="Rohde M."/>
            <person name="Galperin M.Y."/>
            <person name="Jogler C."/>
        </authorList>
    </citation>
    <scope>NUCLEOTIDE SEQUENCE [LARGE SCALE GENOMIC DNA]</scope>
    <source>
        <strain evidence="9 10">Enr8</strain>
    </source>
</reference>
<dbReference type="InterPro" id="IPR002523">
    <property type="entry name" value="MgTranspt_CorA/ZnTranspt_ZntB"/>
</dbReference>
<dbReference type="GO" id="GO:0050897">
    <property type="term" value="F:cobalt ion binding"/>
    <property type="evidence" value="ECO:0007669"/>
    <property type="project" value="TreeGrafter"/>
</dbReference>
<protein>
    <recommendedName>
        <fullName evidence="8">Magnesium transport protein CorA</fullName>
    </recommendedName>
</protein>
<sequence length="360" mass="41463">MFHKRHPQVGAAPGTLVIPEDAPTPRFRQILYSIDGLKSDRPITDLEELEAAPESGVSWVDIQGFGDRRLLVELAETYGLHPLLLEDVVNVPQRSKVELHDDNLLIVLRMVKVEEDAKITIEQVGIVLGEDYVLTFQEKYGDVFDPIRKRITAGHRRFREKRADYLAYSIADSIIDHYYPALEVIGERMEDLEEEAVVAPTTAILQKIHHMKNRLINLRRALWPQREALHSMVWEPNTLVGEEVRLHLRDTYDHCVQTTEVIEMYRDMVSGMINTYLSAMANRTNEIMRVLTIVSTIFIPMSFLAGVYGMNFVDMPELHWTFGYPMFWSLATVLAVGMLIFFGRKGWLRPQETKQVNDPE</sequence>
<dbReference type="GO" id="GO:0000287">
    <property type="term" value="F:magnesium ion binding"/>
    <property type="evidence" value="ECO:0007669"/>
    <property type="project" value="TreeGrafter"/>
</dbReference>
<dbReference type="InterPro" id="IPR004488">
    <property type="entry name" value="Mg/Co-transport_prot_CorA"/>
</dbReference>
<dbReference type="PANTHER" id="PTHR46494">
    <property type="entry name" value="CORA FAMILY METAL ION TRANSPORTER (EUROFUNG)"/>
    <property type="match status" value="1"/>
</dbReference>
<evidence type="ECO:0000256" key="6">
    <source>
        <dbReference type="ARBA" id="ARBA00022989"/>
    </source>
</evidence>
<comment type="function">
    <text evidence="8">Mediates influx of magnesium ions.</text>
</comment>
<keyword evidence="5 8" id="KW-0812">Transmembrane</keyword>
<evidence type="ECO:0000256" key="4">
    <source>
        <dbReference type="ARBA" id="ARBA00022475"/>
    </source>
</evidence>
<feature type="transmembrane region" description="Helical" evidence="8">
    <location>
        <begin position="290"/>
        <end position="310"/>
    </location>
</feature>
<feature type="transmembrane region" description="Helical" evidence="8">
    <location>
        <begin position="322"/>
        <end position="342"/>
    </location>
</feature>
<dbReference type="FunFam" id="1.20.58.340:FF:000012">
    <property type="entry name" value="Magnesium transport protein CorA"/>
    <property type="match status" value="1"/>
</dbReference>
<comment type="similarity">
    <text evidence="2 8">Belongs to the CorA metal ion transporter (MIT) (TC 1.A.35) family.</text>
</comment>
<dbReference type="RefSeq" id="WP_146429448.1">
    <property type="nucleotide sequence ID" value="NZ_SJPF01000001.1"/>
</dbReference>
<comment type="caution">
    <text evidence="9">The sequence shown here is derived from an EMBL/GenBank/DDBJ whole genome shotgun (WGS) entry which is preliminary data.</text>
</comment>
<name>A0A5C5VKW4_9BACT</name>
<dbReference type="Pfam" id="PF01544">
    <property type="entry name" value="CorA"/>
    <property type="match status" value="1"/>
</dbReference>
<evidence type="ECO:0000256" key="2">
    <source>
        <dbReference type="ARBA" id="ARBA00009765"/>
    </source>
</evidence>
<dbReference type="CDD" id="cd12828">
    <property type="entry name" value="TmCorA-like_1"/>
    <property type="match status" value="1"/>
</dbReference>
<dbReference type="NCBIfam" id="TIGR00383">
    <property type="entry name" value="corA"/>
    <property type="match status" value="1"/>
</dbReference>
<dbReference type="EMBL" id="SJPF01000001">
    <property type="protein sequence ID" value="TWT39264.1"/>
    <property type="molecule type" value="Genomic_DNA"/>
</dbReference>
<gene>
    <name evidence="8 9" type="primary">corA</name>
    <name evidence="9" type="ORF">Enr8_09620</name>
</gene>
<proteinExistence type="inferred from homology"/>
<evidence type="ECO:0000256" key="5">
    <source>
        <dbReference type="ARBA" id="ARBA00022692"/>
    </source>
</evidence>
<keyword evidence="10" id="KW-1185">Reference proteome</keyword>
<comment type="subcellular location">
    <subcellularLocation>
        <location evidence="1">Cell membrane</location>
        <topology evidence="1">Multi-pass membrane protein</topology>
    </subcellularLocation>
    <subcellularLocation>
        <location evidence="8">Membrane</location>
        <topology evidence="8">Multi-pass membrane protein</topology>
    </subcellularLocation>
</comment>
<keyword evidence="8" id="KW-0460">Magnesium</keyword>
<dbReference type="GO" id="GO:0005886">
    <property type="term" value="C:plasma membrane"/>
    <property type="evidence" value="ECO:0007669"/>
    <property type="project" value="UniProtKB-SubCell"/>
</dbReference>
<dbReference type="Gene3D" id="1.20.58.340">
    <property type="entry name" value="Magnesium transport protein CorA, transmembrane region"/>
    <property type="match status" value="2"/>
</dbReference>